<dbReference type="Proteomes" id="UP000260773">
    <property type="component" value="Unassembled WGS sequence"/>
</dbReference>
<reference evidence="2 3" key="1">
    <citation type="submission" date="2018-08" db="EMBL/GenBank/DDBJ databases">
        <title>A genome reference for cultivated species of the human gut microbiota.</title>
        <authorList>
            <person name="Zou Y."/>
            <person name="Xue W."/>
            <person name="Luo G."/>
        </authorList>
    </citation>
    <scope>NUCLEOTIDE SEQUENCE [LARGE SCALE GENOMIC DNA]</scope>
    <source>
        <strain evidence="2 3">AF45-17</strain>
    </source>
</reference>
<organism evidence="2 3">
    <name type="scientific">Coprococcus catus</name>
    <dbReference type="NCBI Taxonomy" id="116085"/>
    <lineage>
        <taxon>Bacteria</taxon>
        <taxon>Bacillati</taxon>
        <taxon>Bacillota</taxon>
        <taxon>Clostridia</taxon>
        <taxon>Lachnospirales</taxon>
        <taxon>Lachnospiraceae</taxon>
        <taxon>Coprococcus</taxon>
    </lineage>
</organism>
<dbReference type="AlphaFoldDB" id="A0A3E2TSD9"/>
<protein>
    <submittedName>
        <fullName evidence="2">Uncharacterized protein</fullName>
    </submittedName>
</protein>
<evidence type="ECO:0000313" key="2">
    <source>
        <dbReference type="EMBL" id="RGB81745.1"/>
    </source>
</evidence>
<name>A0A3E2TSD9_9FIRM</name>
<keyword evidence="1" id="KW-1133">Transmembrane helix</keyword>
<evidence type="ECO:0000313" key="3">
    <source>
        <dbReference type="Proteomes" id="UP000260773"/>
    </source>
</evidence>
<gene>
    <name evidence="2" type="ORF">DW070_02935</name>
</gene>
<proteinExistence type="predicted"/>
<comment type="caution">
    <text evidence="2">The sequence shown here is derived from an EMBL/GenBank/DDBJ whole genome shotgun (WGS) entry which is preliminary data.</text>
</comment>
<keyword evidence="1" id="KW-0472">Membrane</keyword>
<evidence type="ECO:0000256" key="1">
    <source>
        <dbReference type="SAM" id="Phobius"/>
    </source>
</evidence>
<accession>A0A3E2TSD9</accession>
<sequence>MPTIDLTISVTAILAISAIISPIATAIINNRHQYKLKELEYKHENEKSSLFYKRGVYEDYLRCVGRVVAFSDNESFKEYGRIYPLALIYFPESLYDQLIDINDDLQARTSVMLPKS</sequence>
<feature type="transmembrane region" description="Helical" evidence="1">
    <location>
        <begin position="6"/>
        <end position="28"/>
    </location>
</feature>
<dbReference type="EMBL" id="QVEP01000004">
    <property type="protein sequence ID" value="RGB81745.1"/>
    <property type="molecule type" value="Genomic_DNA"/>
</dbReference>
<keyword evidence="1" id="KW-0812">Transmembrane</keyword>